<comment type="subunit">
    <text evidence="8">Heterotetramer composed of ParC and ParE.</text>
</comment>
<comment type="miscellaneous">
    <text evidence="9">Few gyrases are as efficient as E.coli at forming negative supercoils. Not all organisms have 2 type II topoisomerases; in organisms with a single type II topoisomerase this enzyme also has to decatenate newly replicated chromosomes.</text>
</comment>
<dbReference type="AlphaFoldDB" id="A0A0K2SFJ2"/>
<sequence length="821" mass="92114">MAVNEGGGRILPIDVEKEMRRSYLDYAMSVIVDRALPDVRDGLKPVQRRILYAMMELGLRPDQPHRKSARITGDVMGKYHPHGDAAIYDAMVRMAQDFSFRYPLVDGHGNFGSVDGDPPAHMRYTEARLSPVALEMLRDIDKETVDFGPNFDGNEEQPAVLPARFPNLLVNGAAGIAVGMATNIPPHNLGEVVDALVRLIDKPDTPAEDLFKIVKGPDFPTGALILGRDAIRQAYLTGRGHIRVRAKTEIEEMDRGRYRIVVHEIPYMVNKAQLIERIAALAREKRVEGITDLRDESDRSGMRIAIELRRDANPRVVLNQLLKHSQLEETFGAIMIALVDGEPRVLTLREMLTEYLKHQRQVVERRTRYELRKAEERAHILEGLRIALAHLDEIIRLIRRAPDEPTAKQQLMERYGLSDRQAQAILEMQLRRLTNLEREKIEQEYQELVKRIADLKAILADEGKLFGVIRTELQEVRGRFADPRRTQIVADEPELETEDLIAEQQVVVTLTRLGYVKRLPVDTYRAQRRGGRGITAVHAKEGDFVERLFVASTHSYVLFFTNRGRVYRVRAHEIPEGSRTARGTAAVNVVPLQPEEQVTATIAIREYDEGHHLVMVTRKGTVKKTVLSEFDTPRNGIICITLDEDDDLVDVLLTDGSRELVLVTAHGQAIRFPEEDVRPMGRAARGVRGIRLEPGDRVVSAGEVQAGSELLVVTANGYGKRTALDQYRRTARGGKGIRTLNLTDKTGEVIDARVVRPEEEAMLISSRGVMIRISVGEVSVQGRITQGVRLMRLAEGEQVVAAGTLIGARAQEIPELEGDEG</sequence>
<evidence type="ECO:0000256" key="1">
    <source>
        <dbReference type="ARBA" id="ARBA00000185"/>
    </source>
</evidence>
<dbReference type="FunFam" id="3.90.199.10:FF:000001">
    <property type="entry name" value="DNA gyrase subunit A"/>
    <property type="match status" value="1"/>
</dbReference>
<comment type="function">
    <text evidence="9">A type II topoisomerase that negatively supercoils closed circular double-stranded (ds) DNA in an ATP-dependent manner to modulate DNA topology and maintain chromosomes in an underwound state. Negative supercoiling favors strand separation, and DNA replication, transcription, recombination and repair, all of which involve strand separation. Also able to catalyze the interconversion of other topological isomers of dsDNA rings, including catenanes and knotted rings. Type II topoisomerases break and join 2 DNA strands simultaneously in an ATP-dependent manner.</text>
</comment>
<keyword evidence="6 9" id="KW-0238">DNA-binding</keyword>
<gene>
    <name evidence="9" type="primary">gyrA</name>
    <name evidence="13" type="ORF">LIP_0007</name>
</gene>
<evidence type="ECO:0000256" key="3">
    <source>
        <dbReference type="ARBA" id="ARBA00022741"/>
    </source>
</evidence>
<keyword evidence="11" id="KW-0175">Coiled coil</keyword>
<dbReference type="InterPro" id="IPR050220">
    <property type="entry name" value="Type_II_DNA_Topoisomerases"/>
</dbReference>
<dbReference type="HAMAP" id="MF_01897">
    <property type="entry name" value="GyrA"/>
    <property type="match status" value="1"/>
</dbReference>
<dbReference type="PATRIC" id="fig|1555112.3.peg.7"/>
<evidence type="ECO:0000256" key="5">
    <source>
        <dbReference type="ARBA" id="ARBA00023029"/>
    </source>
</evidence>
<dbReference type="GO" id="GO:0005524">
    <property type="term" value="F:ATP binding"/>
    <property type="evidence" value="ECO:0007669"/>
    <property type="project" value="UniProtKB-UniRule"/>
</dbReference>
<evidence type="ECO:0000313" key="13">
    <source>
        <dbReference type="EMBL" id="BAS25868.1"/>
    </source>
</evidence>
<dbReference type="InterPro" id="IPR013757">
    <property type="entry name" value="Topo_IIA_A_a_sf"/>
</dbReference>
<keyword evidence="7 9" id="KW-0413">Isomerase</keyword>
<comment type="subcellular location">
    <subcellularLocation>
        <location evidence="9">Cytoplasm</location>
    </subcellularLocation>
</comment>
<comment type="catalytic activity">
    <reaction evidence="1 9 10">
        <text>ATP-dependent breakage, passage and rejoining of double-stranded DNA.</text>
        <dbReference type="EC" id="5.6.2.2"/>
    </reaction>
</comment>
<dbReference type="Proteomes" id="UP000065807">
    <property type="component" value="Chromosome"/>
</dbReference>
<evidence type="ECO:0000259" key="12">
    <source>
        <dbReference type="PROSITE" id="PS52040"/>
    </source>
</evidence>
<dbReference type="OrthoDB" id="9806486at2"/>
<dbReference type="GO" id="GO:0005737">
    <property type="term" value="C:cytoplasm"/>
    <property type="evidence" value="ECO:0007669"/>
    <property type="project" value="UniProtKB-SubCell"/>
</dbReference>
<dbReference type="Gene3D" id="3.30.1360.40">
    <property type="match status" value="1"/>
</dbReference>
<dbReference type="InterPro" id="IPR002205">
    <property type="entry name" value="Topo_IIA_dom_A"/>
</dbReference>
<keyword evidence="5 9" id="KW-0799">Topoisomerase</keyword>
<dbReference type="FunFam" id="3.30.1360.40:FF:000002">
    <property type="entry name" value="DNA gyrase subunit A"/>
    <property type="match status" value="1"/>
</dbReference>
<dbReference type="NCBIfam" id="NF004043">
    <property type="entry name" value="PRK05560.1"/>
    <property type="match status" value="1"/>
</dbReference>
<dbReference type="PANTHER" id="PTHR43493:SF5">
    <property type="entry name" value="DNA GYRASE SUBUNIT A, CHLOROPLASTIC_MITOCHONDRIAL"/>
    <property type="match status" value="1"/>
</dbReference>
<organism evidence="13 14">
    <name type="scientific">Limnochorda pilosa</name>
    <dbReference type="NCBI Taxonomy" id="1555112"/>
    <lineage>
        <taxon>Bacteria</taxon>
        <taxon>Bacillati</taxon>
        <taxon>Bacillota</taxon>
        <taxon>Limnochordia</taxon>
        <taxon>Limnochordales</taxon>
        <taxon>Limnochordaceae</taxon>
        <taxon>Limnochorda</taxon>
    </lineage>
</organism>
<keyword evidence="9" id="KW-0963">Cytoplasm</keyword>
<proteinExistence type="inferred from homology"/>
<evidence type="ECO:0000256" key="7">
    <source>
        <dbReference type="ARBA" id="ARBA00023235"/>
    </source>
</evidence>
<dbReference type="KEGG" id="lpil:LIP_0007"/>
<dbReference type="InterPro" id="IPR005743">
    <property type="entry name" value="GyrA"/>
</dbReference>
<comment type="subunit">
    <text evidence="9">Heterotetramer, composed of two GyrA and two GyrB chains. In the heterotetramer, GyrA contains the active site tyrosine that forms a transient covalent intermediate with DNA, while GyrB binds cofactors and catalyzes ATP hydrolysis.</text>
</comment>
<feature type="coiled-coil region" evidence="11">
    <location>
        <begin position="426"/>
        <end position="458"/>
    </location>
</feature>
<dbReference type="GO" id="GO:0034335">
    <property type="term" value="F:DNA negative supercoiling activity"/>
    <property type="evidence" value="ECO:0007669"/>
    <property type="project" value="UniProtKB-ARBA"/>
</dbReference>
<dbReference type="GO" id="GO:0006265">
    <property type="term" value="P:DNA topological change"/>
    <property type="evidence" value="ECO:0007669"/>
    <property type="project" value="UniProtKB-UniRule"/>
</dbReference>
<reference evidence="14" key="2">
    <citation type="journal article" date="2016" name="Int. J. Syst. Evol. Microbiol.">
        <title>Complete genome sequence and cell structure of Limnochorda pilosa, a Gram-negative spore-former within the phylum Firmicutes.</title>
        <authorList>
            <person name="Watanabe M."/>
            <person name="Kojima H."/>
            <person name="Fukui M."/>
        </authorList>
    </citation>
    <scope>NUCLEOTIDE SEQUENCE [LARGE SCALE GENOMIC DNA]</scope>
    <source>
        <strain evidence="14">HC45</strain>
    </source>
</reference>
<dbReference type="STRING" id="1555112.LIP_0007"/>
<dbReference type="SMART" id="SM00434">
    <property type="entry name" value="TOP4c"/>
    <property type="match status" value="1"/>
</dbReference>
<dbReference type="GO" id="GO:0009330">
    <property type="term" value="C:DNA topoisomerase type II (double strand cut, ATP-hydrolyzing) complex"/>
    <property type="evidence" value="ECO:0007669"/>
    <property type="project" value="TreeGrafter"/>
</dbReference>
<name>A0A0K2SFJ2_LIMPI</name>
<dbReference type="InterPro" id="IPR013760">
    <property type="entry name" value="Topo_IIA-like_dom_sf"/>
</dbReference>
<dbReference type="InterPro" id="IPR035516">
    <property type="entry name" value="Gyrase/topoIV_suA_C"/>
</dbReference>
<dbReference type="PANTHER" id="PTHR43493">
    <property type="entry name" value="DNA GYRASE/TOPOISOMERASE SUBUNIT A"/>
    <property type="match status" value="1"/>
</dbReference>
<evidence type="ECO:0000256" key="8">
    <source>
        <dbReference type="ARBA" id="ARBA00063644"/>
    </source>
</evidence>
<dbReference type="FunFam" id="1.10.268.10:FF:000001">
    <property type="entry name" value="DNA gyrase subunit A"/>
    <property type="match status" value="1"/>
</dbReference>
<dbReference type="EMBL" id="AP014924">
    <property type="protein sequence ID" value="BAS25868.1"/>
    <property type="molecule type" value="Genomic_DNA"/>
</dbReference>
<feature type="active site" description="O-(5'-phospho-DNA)-tyrosine intermediate" evidence="9 10">
    <location>
        <position position="124"/>
    </location>
</feature>
<feature type="domain" description="Topo IIA-type catalytic" evidence="12">
    <location>
        <begin position="36"/>
        <end position="500"/>
    </location>
</feature>
<dbReference type="NCBIfam" id="TIGR01063">
    <property type="entry name" value="gyrA"/>
    <property type="match status" value="1"/>
</dbReference>
<dbReference type="SUPFAM" id="SSF56719">
    <property type="entry name" value="Type II DNA topoisomerase"/>
    <property type="match status" value="1"/>
</dbReference>
<evidence type="ECO:0000256" key="9">
    <source>
        <dbReference type="HAMAP-Rule" id="MF_01897"/>
    </source>
</evidence>
<feature type="short sequence motif" description="GyrA-box" evidence="9">
    <location>
        <begin position="527"/>
        <end position="533"/>
    </location>
</feature>
<dbReference type="InterPro" id="IPR013758">
    <property type="entry name" value="Topo_IIA_A/C_ab"/>
</dbReference>
<evidence type="ECO:0000313" key="14">
    <source>
        <dbReference type="Proteomes" id="UP000065807"/>
    </source>
</evidence>
<dbReference type="Gene3D" id="3.90.199.10">
    <property type="entry name" value="Topoisomerase II, domain 5"/>
    <property type="match status" value="1"/>
</dbReference>
<dbReference type="Pfam" id="PF03989">
    <property type="entry name" value="DNA_gyraseA_C"/>
    <property type="match status" value="6"/>
</dbReference>
<dbReference type="CDD" id="cd00187">
    <property type="entry name" value="TOP4c"/>
    <property type="match status" value="1"/>
</dbReference>
<comment type="similarity">
    <text evidence="2 9">Belongs to the type II topoisomerase GyrA/ParC subunit family.</text>
</comment>
<keyword evidence="4 9" id="KW-0067">ATP-binding</keyword>
<dbReference type="InterPro" id="IPR006691">
    <property type="entry name" value="GyrA/parC_rep"/>
</dbReference>
<dbReference type="SUPFAM" id="SSF101904">
    <property type="entry name" value="GyrA/ParC C-terminal domain-like"/>
    <property type="match status" value="1"/>
</dbReference>
<dbReference type="FunFam" id="2.120.10.90:FF:000005">
    <property type="entry name" value="DNA topoisomerase 4 subunit A"/>
    <property type="match status" value="1"/>
</dbReference>
<keyword evidence="3 9" id="KW-0547">Nucleotide-binding</keyword>
<dbReference type="Gene3D" id="1.10.268.10">
    <property type="entry name" value="Topoisomerase, domain 3"/>
    <property type="match status" value="1"/>
</dbReference>
<keyword evidence="14" id="KW-1185">Reference proteome</keyword>
<dbReference type="Pfam" id="PF00521">
    <property type="entry name" value="DNA_topoisoIV"/>
    <property type="match status" value="1"/>
</dbReference>
<dbReference type="GO" id="GO:0003677">
    <property type="term" value="F:DNA binding"/>
    <property type="evidence" value="ECO:0007669"/>
    <property type="project" value="UniProtKB-UniRule"/>
</dbReference>
<evidence type="ECO:0000256" key="6">
    <source>
        <dbReference type="ARBA" id="ARBA00023125"/>
    </source>
</evidence>
<dbReference type="GO" id="GO:0006261">
    <property type="term" value="P:DNA-templated DNA replication"/>
    <property type="evidence" value="ECO:0007669"/>
    <property type="project" value="UniProtKB-UniRule"/>
</dbReference>
<dbReference type="GO" id="GO:0005694">
    <property type="term" value="C:chromosome"/>
    <property type="evidence" value="ECO:0007669"/>
    <property type="project" value="InterPro"/>
</dbReference>
<evidence type="ECO:0000256" key="10">
    <source>
        <dbReference type="PROSITE-ProRule" id="PRU01384"/>
    </source>
</evidence>
<accession>A0A0K2SFJ2</accession>
<reference evidence="14" key="1">
    <citation type="submission" date="2015-07" db="EMBL/GenBank/DDBJ databases">
        <title>Complete genome sequence and phylogenetic analysis of Limnochorda pilosa.</title>
        <authorList>
            <person name="Watanabe M."/>
            <person name="Kojima H."/>
            <person name="Fukui M."/>
        </authorList>
    </citation>
    <scope>NUCLEOTIDE SEQUENCE [LARGE SCALE GENOMIC DNA]</scope>
    <source>
        <strain evidence="14">HC45</strain>
    </source>
</reference>
<dbReference type="Gene3D" id="2.120.10.90">
    <property type="entry name" value="DNA gyrase/topoisomerase IV, subunit A, C-terminal"/>
    <property type="match status" value="1"/>
</dbReference>
<dbReference type="EC" id="5.6.2.2" evidence="9"/>
<dbReference type="PROSITE" id="PS52040">
    <property type="entry name" value="TOPO_IIA"/>
    <property type="match status" value="1"/>
</dbReference>
<evidence type="ECO:0000256" key="11">
    <source>
        <dbReference type="SAM" id="Coils"/>
    </source>
</evidence>
<evidence type="ECO:0000256" key="4">
    <source>
        <dbReference type="ARBA" id="ARBA00022840"/>
    </source>
</evidence>
<protein>
    <recommendedName>
        <fullName evidence="9">DNA gyrase subunit A</fullName>
        <ecNumber evidence="9">5.6.2.2</ecNumber>
    </recommendedName>
</protein>
<evidence type="ECO:0000256" key="2">
    <source>
        <dbReference type="ARBA" id="ARBA00008263"/>
    </source>
</evidence>
<dbReference type="NCBIfam" id="NF004044">
    <property type="entry name" value="PRK05561.1"/>
    <property type="match status" value="1"/>
</dbReference>